<keyword evidence="8" id="KW-0299">Galactose metabolism</keyword>
<dbReference type="InterPro" id="IPR001509">
    <property type="entry name" value="Epimerase_deHydtase"/>
</dbReference>
<keyword evidence="13" id="KW-1185">Reference proteome</keyword>
<comment type="catalytic activity">
    <reaction evidence="1 10">
        <text>UDP-alpha-D-glucose = UDP-alpha-D-galactose</text>
        <dbReference type="Rhea" id="RHEA:22168"/>
        <dbReference type="ChEBI" id="CHEBI:58885"/>
        <dbReference type="ChEBI" id="CHEBI:66914"/>
        <dbReference type="EC" id="5.1.3.2"/>
    </reaction>
</comment>
<dbReference type="EC" id="5.1.3.2" evidence="5 10"/>
<dbReference type="CDD" id="cd05247">
    <property type="entry name" value="UDP_G4E_1_SDR_e"/>
    <property type="match status" value="1"/>
</dbReference>
<protein>
    <recommendedName>
        <fullName evidence="6 10">UDP-glucose 4-epimerase</fullName>
        <ecNumber evidence="5 10">5.1.3.2</ecNumber>
    </recommendedName>
</protein>
<comment type="cofactor">
    <cofactor evidence="2 10">
        <name>NAD(+)</name>
        <dbReference type="ChEBI" id="CHEBI:57540"/>
    </cofactor>
</comment>
<keyword evidence="9 10" id="KW-0413">Isomerase</keyword>
<dbReference type="SUPFAM" id="SSF51735">
    <property type="entry name" value="NAD(P)-binding Rossmann-fold domains"/>
    <property type="match status" value="1"/>
</dbReference>
<evidence type="ECO:0000259" key="11">
    <source>
        <dbReference type="Pfam" id="PF01370"/>
    </source>
</evidence>
<dbReference type="InterPro" id="IPR036291">
    <property type="entry name" value="NAD(P)-bd_dom_sf"/>
</dbReference>
<evidence type="ECO:0000256" key="6">
    <source>
        <dbReference type="ARBA" id="ARBA00018569"/>
    </source>
</evidence>
<keyword evidence="7 10" id="KW-0520">NAD</keyword>
<evidence type="ECO:0000313" key="12">
    <source>
        <dbReference type="EMBL" id="MBB3995897.1"/>
    </source>
</evidence>
<proteinExistence type="inferred from homology"/>
<dbReference type="PANTHER" id="PTHR43725:SF47">
    <property type="entry name" value="UDP-GLUCOSE 4-EPIMERASE"/>
    <property type="match status" value="1"/>
</dbReference>
<sequence length="336" mass="36835">MARVLLTGGAGYIGTHTLLELLAQGHEICVVDNFDNSSPEALARVRRLANHDFKVIEADIRDRTALLAAFEDFRPEAVIHFAGLKAVGEAEAKPLAYYDTNISGTLVLLDVMEATGCGRMIFSSSATVYGEPDYLPIDEDHPLRAGSVYGRTKLMAEQILTDWCRAHEGTSNVLLRYFNPVGAHASGTIGEDPQDIPNNLMPYIAQVAVGRREHLSVFGDDYDTRDGTGERDYIHVVDLARAHVAAVDYAMERMGTEVFNIGTGNGSTVMEMLAAFSKACGRELPYKVASRRVGDIASYYGDPGKAARLLGWRAIHGVDDMSRSTWKWQSENPDGY</sequence>
<dbReference type="Gene3D" id="3.90.25.10">
    <property type="entry name" value="UDP-galactose 4-epimerase, domain 1"/>
    <property type="match status" value="1"/>
</dbReference>
<dbReference type="Pfam" id="PF01370">
    <property type="entry name" value="Epimerase"/>
    <property type="match status" value="1"/>
</dbReference>
<dbReference type="AlphaFoldDB" id="A0A7W6H298"/>
<dbReference type="InterPro" id="IPR005886">
    <property type="entry name" value="UDP_G4E"/>
</dbReference>
<accession>A0A7W6H298</accession>
<dbReference type="PANTHER" id="PTHR43725">
    <property type="entry name" value="UDP-GLUCOSE 4-EPIMERASE"/>
    <property type="match status" value="1"/>
</dbReference>
<evidence type="ECO:0000256" key="4">
    <source>
        <dbReference type="ARBA" id="ARBA00007637"/>
    </source>
</evidence>
<evidence type="ECO:0000313" key="13">
    <source>
        <dbReference type="Proteomes" id="UP000530268"/>
    </source>
</evidence>
<organism evidence="12 13">
    <name type="scientific">Sulfitobacter undariae</name>
    <dbReference type="NCBI Taxonomy" id="1563671"/>
    <lineage>
        <taxon>Bacteria</taxon>
        <taxon>Pseudomonadati</taxon>
        <taxon>Pseudomonadota</taxon>
        <taxon>Alphaproteobacteria</taxon>
        <taxon>Rhodobacterales</taxon>
        <taxon>Roseobacteraceae</taxon>
        <taxon>Sulfitobacter</taxon>
    </lineage>
</organism>
<dbReference type="Gene3D" id="3.40.50.720">
    <property type="entry name" value="NAD(P)-binding Rossmann-like Domain"/>
    <property type="match status" value="1"/>
</dbReference>
<evidence type="ECO:0000256" key="7">
    <source>
        <dbReference type="ARBA" id="ARBA00023027"/>
    </source>
</evidence>
<evidence type="ECO:0000256" key="9">
    <source>
        <dbReference type="ARBA" id="ARBA00023235"/>
    </source>
</evidence>
<comment type="subunit">
    <text evidence="10">Homodimer.</text>
</comment>
<evidence type="ECO:0000256" key="8">
    <source>
        <dbReference type="ARBA" id="ARBA00023144"/>
    </source>
</evidence>
<comment type="caution">
    <text evidence="12">The sequence shown here is derived from an EMBL/GenBank/DDBJ whole genome shotgun (WGS) entry which is preliminary data.</text>
</comment>
<comment type="similarity">
    <text evidence="4 10">Belongs to the NAD(P)-dependent epimerase/dehydratase family.</text>
</comment>
<dbReference type="GO" id="GO:0003978">
    <property type="term" value="F:UDP-glucose 4-epimerase activity"/>
    <property type="evidence" value="ECO:0007669"/>
    <property type="project" value="UniProtKB-UniRule"/>
</dbReference>
<keyword evidence="10" id="KW-0119">Carbohydrate metabolism</keyword>
<evidence type="ECO:0000256" key="3">
    <source>
        <dbReference type="ARBA" id="ARBA00004947"/>
    </source>
</evidence>
<dbReference type="GO" id="GO:0006012">
    <property type="term" value="P:galactose metabolic process"/>
    <property type="evidence" value="ECO:0007669"/>
    <property type="project" value="UniProtKB-UniPathway"/>
</dbReference>
<feature type="domain" description="NAD-dependent epimerase/dehydratase" evidence="11">
    <location>
        <begin position="4"/>
        <end position="262"/>
    </location>
</feature>
<gene>
    <name evidence="12" type="ORF">GGR95_003563</name>
</gene>
<evidence type="ECO:0000256" key="2">
    <source>
        <dbReference type="ARBA" id="ARBA00001911"/>
    </source>
</evidence>
<dbReference type="EMBL" id="JACIEI010000021">
    <property type="protein sequence ID" value="MBB3995897.1"/>
    <property type="molecule type" value="Genomic_DNA"/>
</dbReference>
<dbReference type="UniPathway" id="UPA00214"/>
<dbReference type="Proteomes" id="UP000530268">
    <property type="component" value="Unassembled WGS sequence"/>
</dbReference>
<dbReference type="NCBIfam" id="NF007956">
    <property type="entry name" value="PRK10675.1"/>
    <property type="match status" value="1"/>
</dbReference>
<evidence type="ECO:0000256" key="5">
    <source>
        <dbReference type="ARBA" id="ARBA00013189"/>
    </source>
</evidence>
<evidence type="ECO:0000256" key="1">
    <source>
        <dbReference type="ARBA" id="ARBA00000083"/>
    </source>
</evidence>
<dbReference type="NCBIfam" id="TIGR01179">
    <property type="entry name" value="galE"/>
    <property type="match status" value="1"/>
</dbReference>
<reference evidence="12 13" key="1">
    <citation type="submission" date="2020-08" db="EMBL/GenBank/DDBJ databases">
        <title>Genomic Encyclopedia of Type Strains, Phase IV (KMG-IV): sequencing the most valuable type-strain genomes for metagenomic binning, comparative biology and taxonomic classification.</title>
        <authorList>
            <person name="Goeker M."/>
        </authorList>
    </citation>
    <scope>NUCLEOTIDE SEQUENCE [LARGE SCALE GENOMIC DNA]</scope>
    <source>
        <strain evidence="12 13">DSM 102234</strain>
    </source>
</reference>
<name>A0A7W6H298_9RHOB</name>
<dbReference type="GO" id="GO:0005829">
    <property type="term" value="C:cytosol"/>
    <property type="evidence" value="ECO:0007669"/>
    <property type="project" value="TreeGrafter"/>
</dbReference>
<comment type="pathway">
    <text evidence="3 10">Carbohydrate metabolism; galactose metabolism.</text>
</comment>
<evidence type="ECO:0000256" key="10">
    <source>
        <dbReference type="RuleBase" id="RU366046"/>
    </source>
</evidence>
<dbReference type="RefSeq" id="WP_184568136.1">
    <property type="nucleotide sequence ID" value="NZ_JACIEI010000021.1"/>
</dbReference>